<dbReference type="RefSeq" id="WP_131171562.1">
    <property type="nucleotide sequence ID" value="NZ_FXTL01000008.1"/>
</dbReference>
<sequence length="237" mass="26204">MRDMIRLGQVDSVRKRIADATQTLLGDTIVLTDEQWSEDTLLPGWSRAQVAHHLARSADAMRKLVIAANSGRQRPLYRSDEERRAEVDRGAGRRGLDLQIDLDTTAGGLDEAFGLVHDWLVPVRLPVGELPLSAVVVARLHEVVLHHLDMRTSFTLDRLEPVAASWLLQWASLWLRTKPGLPRVVLQSESGVTEEVGDVGVPRTVSGTNQALWGWITGRTDGADLEGAEGMTWRLLG</sequence>
<protein>
    <submittedName>
        <fullName evidence="2">Maleylpyruvate isomerase family mycothiol-dependent enzyme</fullName>
    </submittedName>
</protein>
<gene>
    <name evidence="2" type="ORF">ET996_05485</name>
</gene>
<evidence type="ECO:0000313" key="3">
    <source>
        <dbReference type="Proteomes" id="UP000291933"/>
    </source>
</evidence>
<reference evidence="2 3" key="1">
    <citation type="submission" date="2019-01" db="EMBL/GenBank/DDBJ databases">
        <title>Lactibacter flavus gen. nov., sp. nov., a novel bacterium of the family Propionibacteriaceae isolated from raw milk and dairy products.</title>
        <authorList>
            <person name="Huptas C."/>
            <person name="Wenning M."/>
            <person name="Breitenwieser F."/>
            <person name="Doll E."/>
            <person name="Von Neubeck M."/>
            <person name="Busse H.-J."/>
            <person name="Scherer S."/>
        </authorList>
    </citation>
    <scope>NUCLEOTIDE SEQUENCE [LARGE SCALE GENOMIC DNA]</scope>
    <source>
        <strain evidence="2 3">DSM 22130</strain>
    </source>
</reference>
<keyword evidence="2" id="KW-0413">Isomerase</keyword>
<dbReference type="GO" id="GO:0016853">
    <property type="term" value="F:isomerase activity"/>
    <property type="evidence" value="ECO:0007669"/>
    <property type="project" value="UniProtKB-KW"/>
</dbReference>
<dbReference type="OrthoDB" id="5118203at2"/>
<proteinExistence type="predicted"/>
<dbReference type="Pfam" id="PF11716">
    <property type="entry name" value="MDMPI_N"/>
    <property type="match status" value="1"/>
</dbReference>
<dbReference type="Proteomes" id="UP000291933">
    <property type="component" value="Unassembled WGS sequence"/>
</dbReference>
<dbReference type="InterPro" id="IPR017517">
    <property type="entry name" value="Maleyloyr_isom"/>
</dbReference>
<name>A0A4Q9KL73_PROTD</name>
<dbReference type="EMBL" id="SDMR01000005">
    <property type="protein sequence ID" value="TBT95266.1"/>
    <property type="molecule type" value="Genomic_DNA"/>
</dbReference>
<dbReference type="Gene3D" id="1.20.120.450">
    <property type="entry name" value="dinb family like domain"/>
    <property type="match status" value="1"/>
</dbReference>
<feature type="domain" description="Mycothiol-dependent maleylpyruvate isomerase metal-binding" evidence="1">
    <location>
        <begin position="19"/>
        <end position="150"/>
    </location>
</feature>
<evidence type="ECO:0000313" key="2">
    <source>
        <dbReference type="EMBL" id="TBT95266.1"/>
    </source>
</evidence>
<keyword evidence="2" id="KW-0670">Pyruvate</keyword>
<evidence type="ECO:0000259" key="1">
    <source>
        <dbReference type="Pfam" id="PF11716"/>
    </source>
</evidence>
<organism evidence="2 3">
    <name type="scientific">Propioniciclava tarda</name>
    <dbReference type="NCBI Taxonomy" id="433330"/>
    <lineage>
        <taxon>Bacteria</taxon>
        <taxon>Bacillati</taxon>
        <taxon>Actinomycetota</taxon>
        <taxon>Actinomycetes</taxon>
        <taxon>Propionibacteriales</taxon>
        <taxon>Propionibacteriaceae</taxon>
        <taxon>Propioniciclava</taxon>
    </lineage>
</organism>
<dbReference type="NCBIfam" id="TIGR03083">
    <property type="entry name" value="maleylpyruvate isomerase family mycothiol-dependent enzyme"/>
    <property type="match status" value="1"/>
</dbReference>
<dbReference type="AlphaFoldDB" id="A0A4Q9KL73"/>
<dbReference type="SUPFAM" id="SSF109854">
    <property type="entry name" value="DinB/YfiT-like putative metalloenzymes"/>
    <property type="match status" value="1"/>
</dbReference>
<accession>A0A4Q9KL73</accession>
<dbReference type="InterPro" id="IPR034660">
    <property type="entry name" value="DinB/YfiT-like"/>
</dbReference>
<dbReference type="GO" id="GO:0046872">
    <property type="term" value="F:metal ion binding"/>
    <property type="evidence" value="ECO:0007669"/>
    <property type="project" value="InterPro"/>
</dbReference>
<comment type="caution">
    <text evidence="2">The sequence shown here is derived from an EMBL/GenBank/DDBJ whole genome shotgun (WGS) entry which is preliminary data.</text>
</comment>
<keyword evidence="3" id="KW-1185">Reference proteome</keyword>
<dbReference type="InterPro" id="IPR024344">
    <property type="entry name" value="MDMPI_metal-binding"/>
</dbReference>